<reference evidence="2 3" key="2">
    <citation type="submission" date="2013-09" db="EMBL/GenBank/DDBJ databases">
        <title>Whole genome comparison of six Crocosphaera watsonii strains with differing phenotypes.</title>
        <authorList>
            <person name="Bench S.R."/>
            <person name="Heller P."/>
            <person name="Frank I."/>
            <person name="Arciniega M."/>
            <person name="Shilova I.N."/>
            <person name="Zehr J.P."/>
        </authorList>
    </citation>
    <scope>NUCLEOTIDE SEQUENCE [LARGE SCALE GENOMIC DNA]</scope>
    <source>
        <strain evidence="2 3">WH 0005</strain>
    </source>
</reference>
<protein>
    <recommendedName>
        <fullName evidence="1">Actin-like protein N-terminal domain-containing protein</fullName>
    </recommendedName>
</protein>
<dbReference type="Proteomes" id="UP000017981">
    <property type="component" value="Unassembled WGS sequence"/>
</dbReference>
<accession>T2IZT7</accession>
<dbReference type="GeneID" id="88768267"/>
<dbReference type="EMBL" id="CAQL01001015">
    <property type="protein sequence ID" value="CCQ58414.1"/>
    <property type="molecule type" value="Genomic_DNA"/>
</dbReference>
<dbReference type="CDD" id="cd10227">
    <property type="entry name" value="ASKHA_NBD_ParM-like"/>
    <property type="match status" value="1"/>
</dbReference>
<evidence type="ECO:0000313" key="3">
    <source>
        <dbReference type="Proteomes" id="UP000017981"/>
    </source>
</evidence>
<dbReference type="Pfam" id="PF17989">
    <property type="entry name" value="ALP_N"/>
    <property type="match status" value="1"/>
</dbReference>
<dbReference type="Gene3D" id="3.30.420.40">
    <property type="match status" value="1"/>
</dbReference>
<evidence type="ECO:0000313" key="2">
    <source>
        <dbReference type="EMBL" id="CCQ58414.1"/>
    </source>
</evidence>
<dbReference type="SUPFAM" id="SSF53067">
    <property type="entry name" value="Actin-like ATPase domain"/>
    <property type="match status" value="1"/>
</dbReference>
<comment type="caution">
    <text evidence="2">The sequence shown here is derived from an EMBL/GenBank/DDBJ whole genome shotgun (WGS) entry which is preliminary data.</text>
</comment>
<name>T2IZT7_CROWT</name>
<gene>
    <name evidence="2" type="ORF">CWATWH0005_4886</name>
</gene>
<reference evidence="2 3" key="1">
    <citation type="submission" date="2013-01" db="EMBL/GenBank/DDBJ databases">
        <authorList>
            <person name="Bench S."/>
        </authorList>
    </citation>
    <scope>NUCLEOTIDE SEQUENCE [LARGE SCALE GENOMIC DNA]</scope>
    <source>
        <strain evidence="2 3">WH 0005</strain>
    </source>
</reference>
<organism evidence="2 3">
    <name type="scientific">Crocosphaera watsonii WH 0005</name>
    <dbReference type="NCBI Taxonomy" id="423472"/>
    <lineage>
        <taxon>Bacteria</taxon>
        <taxon>Bacillati</taxon>
        <taxon>Cyanobacteriota</taxon>
        <taxon>Cyanophyceae</taxon>
        <taxon>Oscillatoriophycideae</taxon>
        <taxon>Chroococcales</taxon>
        <taxon>Aphanothecaceae</taxon>
        <taxon>Crocosphaera</taxon>
    </lineage>
</organism>
<proteinExistence type="predicted"/>
<dbReference type="InterPro" id="IPR043129">
    <property type="entry name" value="ATPase_NBD"/>
</dbReference>
<sequence>MKKKKLTLAIDLGGSCTKVIGGTDFEHRLALTMEPSLAQVPPEILTNQIGLDSANLEDRVWIKVEGKTYAVGYLAKALTVTHPQLTALKSTMAMPKILGAIWVLKEKLNLSNDLKINLSCLLPPGEILDREKLKTELEQVFSEGIDTPTGFLRLKLNYYNCLAEGSGIYLLHRAKKGKELINASIVAVIMIGYRNASVMVFRRGMVKEYETSDLGFVHLIKAMVKQLSGQTIERLTPAISKYRETGSEMPLHSILLKEDKEKELEELQQVEKVSQKTYDFELTNWLKEVLPTEVEEVILCGGTSDDPSIKETLFKHFNDKKIYLHAQVELPSDVQVLGLGNRFGDVWCLWDYTHHQLSQPKSQNVA</sequence>
<dbReference type="RefSeq" id="WP_021833866.1">
    <property type="nucleotide sequence ID" value="NZ_CAQL01001015.1"/>
</dbReference>
<feature type="domain" description="Actin-like protein N-terminal" evidence="1">
    <location>
        <begin position="9"/>
        <end position="140"/>
    </location>
</feature>
<dbReference type="AlphaFoldDB" id="T2IZT7"/>
<dbReference type="InterPro" id="IPR040607">
    <property type="entry name" value="ALP_N"/>
</dbReference>
<evidence type="ECO:0000259" key="1">
    <source>
        <dbReference type="Pfam" id="PF17989"/>
    </source>
</evidence>